<sequence length="417" mass="47063">MSRIITVGKPFSYESSSLKTPTFKEISPAPCSYDSTKDETPHPPILMDEFGQTPDHYYLARKPPPSFFQVKRKLDLHSVGSSKGESKRPAKTRQKNKATVSEKPKGRAAVEKQRYDTSLGQLTKKFLKLLSDATDGILNLNTACSLLAVPKRRLYDITNVLEGAGLIQKKSRNNIQWMGRVSSPCANAVKYELEREIDILEAKENKLDELIYYMKSQMNTVLDEEANYRYVTCEDLKNIEEFSQKTVISVNTTPSSEIVESNEKTLVIKSKCTEIEAYLLCNDVSLANLIHPKALFKENSYQIKIDNNILEDNGPDTSNETLYLNEHDILIRNPMEVYNPMCSGAVWSHGDTVIKNAFITEEDDIAPMGKNFLLQTEDQDLDLPLFSLLETPMDNYSFSLDDGEGITDLFDCGFSCP</sequence>
<reference evidence="8" key="1">
    <citation type="journal article" date="2020" name="bioRxiv">
        <title>Chromosome-level reference genome of the European wasp spider Argiope bruennichi: a resource for studies on range expansion and evolutionary adaptation.</title>
        <authorList>
            <person name="Sheffer M.M."/>
            <person name="Hoppe A."/>
            <person name="Krehenwinkel H."/>
            <person name="Uhl G."/>
            <person name="Kuss A.W."/>
            <person name="Jensen L."/>
            <person name="Jensen C."/>
            <person name="Gillespie R.G."/>
            <person name="Hoff K.J."/>
            <person name="Prost S."/>
        </authorList>
    </citation>
    <scope>NUCLEOTIDE SEQUENCE</scope>
</reference>
<keyword evidence="5" id="KW-0539">Nucleus</keyword>
<gene>
    <name evidence="8" type="ORF">HNY73_005288</name>
</gene>
<dbReference type="Pfam" id="PF16421">
    <property type="entry name" value="E2F_CC-MB"/>
    <property type="match status" value="1"/>
</dbReference>
<comment type="subcellular location">
    <subcellularLocation>
        <location evidence="5">Nucleus</location>
    </subcellularLocation>
</comment>
<dbReference type="GO" id="GO:0046983">
    <property type="term" value="F:protein dimerization activity"/>
    <property type="evidence" value="ECO:0007669"/>
    <property type="project" value="InterPro"/>
</dbReference>
<keyword evidence="9" id="KW-1185">Reference proteome</keyword>
<comment type="caution">
    <text evidence="8">The sequence shown here is derived from an EMBL/GenBank/DDBJ whole genome shotgun (WGS) entry which is preliminary data.</text>
</comment>
<dbReference type="FunFam" id="1.10.10.10:FF:000008">
    <property type="entry name" value="E2F transcription factor 1"/>
    <property type="match status" value="1"/>
</dbReference>
<evidence type="ECO:0000256" key="4">
    <source>
        <dbReference type="ARBA" id="ARBA00023163"/>
    </source>
</evidence>
<dbReference type="Gene3D" id="1.10.10.10">
    <property type="entry name" value="Winged helix-like DNA-binding domain superfamily/Winged helix DNA-binding domain"/>
    <property type="match status" value="1"/>
</dbReference>
<organism evidence="8 9">
    <name type="scientific">Argiope bruennichi</name>
    <name type="common">Wasp spider</name>
    <name type="synonym">Aranea bruennichi</name>
    <dbReference type="NCBI Taxonomy" id="94029"/>
    <lineage>
        <taxon>Eukaryota</taxon>
        <taxon>Metazoa</taxon>
        <taxon>Ecdysozoa</taxon>
        <taxon>Arthropoda</taxon>
        <taxon>Chelicerata</taxon>
        <taxon>Arachnida</taxon>
        <taxon>Araneae</taxon>
        <taxon>Araneomorphae</taxon>
        <taxon>Entelegynae</taxon>
        <taxon>Araneoidea</taxon>
        <taxon>Araneidae</taxon>
        <taxon>Argiope</taxon>
    </lineage>
</organism>
<accession>A0A8T0FLG3</accession>
<evidence type="ECO:0000256" key="2">
    <source>
        <dbReference type="ARBA" id="ARBA00023015"/>
    </source>
</evidence>
<dbReference type="SUPFAM" id="SSF144074">
    <property type="entry name" value="E2F-DP heterodimerization region"/>
    <property type="match status" value="1"/>
</dbReference>
<evidence type="ECO:0000313" key="9">
    <source>
        <dbReference type="Proteomes" id="UP000807504"/>
    </source>
</evidence>
<evidence type="ECO:0000313" key="8">
    <source>
        <dbReference type="EMBL" id="KAF8790230.1"/>
    </source>
</evidence>
<dbReference type="InterPro" id="IPR032198">
    <property type="entry name" value="E2F_CC-MB"/>
</dbReference>
<evidence type="ECO:0000256" key="5">
    <source>
        <dbReference type="RuleBase" id="RU003796"/>
    </source>
</evidence>
<keyword evidence="2 5" id="KW-0805">Transcription regulation</keyword>
<evidence type="ECO:0000256" key="1">
    <source>
        <dbReference type="ARBA" id="ARBA00010940"/>
    </source>
</evidence>
<dbReference type="Pfam" id="PF02319">
    <property type="entry name" value="WHD_E2F_TDP"/>
    <property type="match status" value="1"/>
</dbReference>
<dbReference type="PANTHER" id="PTHR12081">
    <property type="entry name" value="TRANSCRIPTION FACTOR E2F"/>
    <property type="match status" value="1"/>
</dbReference>
<evidence type="ECO:0000256" key="3">
    <source>
        <dbReference type="ARBA" id="ARBA00023125"/>
    </source>
</evidence>
<dbReference type="InterPro" id="IPR036390">
    <property type="entry name" value="WH_DNA-bd_sf"/>
</dbReference>
<feature type="compositionally biased region" description="Basic and acidic residues" evidence="6">
    <location>
        <begin position="100"/>
        <end position="112"/>
    </location>
</feature>
<dbReference type="SMART" id="SM01372">
    <property type="entry name" value="E2F_TDP"/>
    <property type="match status" value="1"/>
</dbReference>
<keyword evidence="4 5" id="KW-0804">Transcription</keyword>
<dbReference type="InterPro" id="IPR036388">
    <property type="entry name" value="WH-like_DNA-bd_sf"/>
</dbReference>
<keyword evidence="3 5" id="KW-0238">DNA-binding</keyword>
<evidence type="ECO:0000256" key="6">
    <source>
        <dbReference type="SAM" id="MobiDB-lite"/>
    </source>
</evidence>
<name>A0A8T0FLG3_ARGBR</name>
<dbReference type="InterPro" id="IPR015633">
    <property type="entry name" value="E2F"/>
</dbReference>
<evidence type="ECO:0000259" key="7">
    <source>
        <dbReference type="SMART" id="SM01372"/>
    </source>
</evidence>
<dbReference type="GO" id="GO:0090575">
    <property type="term" value="C:RNA polymerase II transcription regulator complex"/>
    <property type="evidence" value="ECO:0007669"/>
    <property type="project" value="TreeGrafter"/>
</dbReference>
<dbReference type="InterPro" id="IPR037241">
    <property type="entry name" value="E2F-DP_heterodim"/>
</dbReference>
<protein>
    <submittedName>
        <fullName evidence="8">Transcription factor E2F1 like protein</fullName>
    </submittedName>
</protein>
<dbReference type="InterPro" id="IPR003316">
    <property type="entry name" value="E2F_WHTH_DNA-bd_dom"/>
</dbReference>
<dbReference type="Proteomes" id="UP000807504">
    <property type="component" value="Unassembled WGS sequence"/>
</dbReference>
<feature type="region of interest" description="Disordered" evidence="6">
    <location>
        <begin position="78"/>
        <end position="112"/>
    </location>
</feature>
<dbReference type="SUPFAM" id="SSF46785">
    <property type="entry name" value="Winged helix' DNA-binding domain"/>
    <property type="match status" value="1"/>
</dbReference>
<dbReference type="Gene3D" id="6.10.250.540">
    <property type="match status" value="1"/>
</dbReference>
<dbReference type="AlphaFoldDB" id="A0A8T0FLG3"/>
<dbReference type="GO" id="GO:0000981">
    <property type="term" value="F:DNA-binding transcription factor activity, RNA polymerase II-specific"/>
    <property type="evidence" value="ECO:0007669"/>
    <property type="project" value="TreeGrafter"/>
</dbReference>
<dbReference type="PANTHER" id="PTHR12081:SF107">
    <property type="entry name" value="E2E3"/>
    <property type="match status" value="1"/>
</dbReference>
<reference evidence="8" key="2">
    <citation type="submission" date="2020-06" db="EMBL/GenBank/DDBJ databases">
        <authorList>
            <person name="Sheffer M."/>
        </authorList>
    </citation>
    <scope>NUCLEOTIDE SEQUENCE</scope>
</reference>
<feature type="region of interest" description="Disordered" evidence="6">
    <location>
        <begin position="24"/>
        <end position="43"/>
    </location>
</feature>
<dbReference type="EMBL" id="JABXBU010000011">
    <property type="protein sequence ID" value="KAF8790230.1"/>
    <property type="molecule type" value="Genomic_DNA"/>
</dbReference>
<dbReference type="GO" id="GO:0000978">
    <property type="term" value="F:RNA polymerase II cis-regulatory region sequence-specific DNA binding"/>
    <property type="evidence" value="ECO:0007669"/>
    <property type="project" value="InterPro"/>
</dbReference>
<feature type="domain" description="E2F/DP family winged-helix DNA-binding" evidence="7">
    <location>
        <begin position="114"/>
        <end position="179"/>
    </location>
</feature>
<proteinExistence type="inferred from homology"/>
<comment type="similarity">
    <text evidence="1 5">Belongs to the E2F/DP family.</text>
</comment>